<evidence type="ECO:0000313" key="1">
    <source>
        <dbReference type="EMBL" id="KAJ9113832.1"/>
    </source>
</evidence>
<protein>
    <submittedName>
        <fullName evidence="1">Uncharacterized protein</fullName>
    </submittedName>
</protein>
<dbReference type="EMBL" id="JASBWR010000001">
    <property type="protein sequence ID" value="KAJ9113832.1"/>
    <property type="molecule type" value="Genomic_DNA"/>
</dbReference>
<organism evidence="1 2">
    <name type="scientific">Naganishia cerealis</name>
    <dbReference type="NCBI Taxonomy" id="610337"/>
    <lineage>
        <taxon>Eukaryota</taxon>
        <taxon>Fungi</taxon>
        <taxon>Dikarya</taxon>
        <taxon>Basidiomycota</taxon>
        <taxon>Agaricomycotina</taxon>
        <taxon>Tremellomycetes</taxon>
        <taxon>Filobasidiales</taxon>
        <taxon>Filobasidiaceae</taxon>
        <taxon>Naganishia</taxon>
    </lineage>
</organism>
<accession>A0ACC2WS30</accession>
<comment type="caution">
    <text evidence="1">The sequence shown here is derived from an EMBL/GenBank/DDBJ whole genome shotgun (WGS) entry which is preliminary data.</text>
</comment>
<reference evidence="1" key="1">
    <citation type="submission" date="2023-04" db="EMBL/GenBank/DDBJ databases">
        <title>Draft Genome sequencing of Naganishia species isolated from polar environments using Oxford Nanopore Technology.</title>
        <authorList>
            <person name="Leo P."/>
            <person name="Venkateswaran K."/>
        </authorList>
    </citation>
    <scope>NUCLEOTIDE SEQUENCE</scope>
    <source>
        <strain evidence="1">MNA-CCFEE 5261</strain>
    </source>
</reference>
<dbReference type="Proteomes" id="UP001241377">
    <property type="component" value="Unassembled WGS sequence"/>
</dbReference>
<proteinExistence type="predicted"/>
<evidence type="ECO:0000313" key="2">
    <source>
        <dbReference type="Proteomes" id="UP001241377"/>
    </source>
</evidence>
<gene>
    <name evidence="1" type="ORF">QFC19_000025</name>
</gene>
<name>A0ACC2WS30_9TREE</name>
<keyword evidence="2" id="KW-1185">Reference proteome</keyword>
<sequence>MTVTACSPSSSNLRSPPLAHRPLTDPPVPGESTTAMIPSRSLTSVNHLPQPSQSLNGHLVQSPGSPHRRATASIAIRSSSPSRAYSFGPPGGGNRGSVSTVSMRTKHHWDDKNLQEMIDDQQMSKVMQSIPLQDEDIKRLPRKLRKYYENMASLKESYEEVDALLASNLPSTIVTSFTAGASSYGGTVGEIDEDPTAAHGWTKQSDHYYGALLAPHEAGHGGGNQSDNRQVGEDEPLLPTSQQKEEKREKVAKLALNGELT</sequence>